<dbReference type="VEuPathDB" id="FungiDB:VP01_438g2"/>
<dbReference type="Pfam" id="PF12051">
    <property type="entry name" value="DUF3533"/>
    <property type="match status" value="1"/>
</dbReference>
<accession>A0A0L6UPQ0</accession>
<dbReference type="InterPro" id="IPR022703">
    <property type="entry name" value="DUF3533"/>
</dbReference>
<keyword evidence="1" id="KW-0472">Membrane</keyword>
<gene>
    <name evidence="3" type="ORF">VP01_438g2</name>
</gene>
<organism evidence="3 4">
    <name type="scientific">Puccinia sorghi</name>
    <dbReference type="NCBI Taxonomy" id="27349"/>
    <lineage>
        <taxon>Eukaryota</taxon>
        <taxon>Fungi</taxon>
        <taxon>Dikarya</taxon>
        <taxon>Basidiomycota</taxon>
        <taxon>Pucciniomycotina</taxon>
        <taxon>Pucciniomycetes</taxon>
        <taxon>Pucciniales</taxon>
        <taxon>Pucciniaceae</taxon>
        <taxon>Puccinia</taxon>
    </lineage>
</organism>
<evidence type="ECO:0000313" key="4">
    <source>
        <dbReference type="Proteomes" id="UP000037035"/>
    </source>
</evidence>
<feature type="transmembrane region" description="Helical" evidence="1">
    <location>
        <begin position="572"/>
        <end position="592"/>
    </location>
</feature>
<protein>
    <recommendedName>
        <fullName evidence="2">DUF3533 domain-containing protein</fullName>
    </recommendedName>
</protein>
<dbReference type="InterPro" id="IPR053001">
    <property type="entry name" value="MNNG_permease-like"/>
</dbReference>
<evidence type="ECO:0000259" key="2">
    <source>
        <dbReference type="Pfam" id="PF12051"/>
    </source>
</evidence>
<comment type="caution">
    <text evidence="3">The sequence shown here is derived from an EMBL/GenBank/DDBJ whole genome shotgun (WGS) entry which is preliminary data.</text>
</comment>
<evidence type="ECO:0000313" key="3">
    <source>
        <dbReference type="EMBL" id="KNZ50499.1"/>
    </source>
</evidence>
<dbReference type="AlphaFoldDB" id="A0A0L6UPQ0"/>
<feature type="transmembrane region" description="Helical" evidence="1">
    <location>
        <begin position="332"/>
        <end position="359"/>
    </location>
</feature>
<dbReference type="PANTHER" id="PTHR34814">
    <property type="entry name" value="NITROSOGUANIDINE RESISTANCE PROTEIN SNG1"/>
    <property type="match status" value="1"/>
</dbReference>
<keyword evidence="4" id="KW-1185">Reference proteome</keyword>
<keyword evidence="1" id="KW-0812">Transmembrane</keyword>
<dbReference type="GO" id="GO:0016020">
    <property type="term" value="C:membrane"/>
    <property type="evidence" value="ECO:0007669"/>
    <property type="project" value="TreeGrafter"/>
</dbReference>
<name>A0A0L6UPQ0_9BASI</name>
<proteinExistence type="predicted"/>
<reference evidence="3 4" key="1">
    <citation type="submission" date="2015-08" db="EMBL/GenBank/DDBJ databases">
        <title>Next Generation Sequencing and Analysis of the Genome of Puccinia sorghi L Schw, the Causal Agent of Maize Common Rust.</title>
        <authorList>
            <person name="Rochi L."/>
            <person name="Burguener G."/>
            <person name="Darino M."/>
            <person name="Turjanski A."/>
            <person name="Kreff E."/>
            <person name="Dieguez M.J."/>
            <person name="Sacco F."/>
        </authorList>
    </citation>
    <scope>NUCLEOTIDE SEQUENCE [LARGE SCALE GENOMIC DNA]</scope>
    <source>
        <strain evidence="3 4">RO10H11247</strain>
    </source>
</reference>
<dbReference type="PANTHER" id="PTHR34814:SF1">
    <property type="entry name" value="NITROSOGUANIDINE RESISTANCE PROTEIN SNG1"/>
    <property type="match status" value="1"/>
</dbReference>
<dbReference type="EMBL" id="LAVV01009490">
    <property type="protein sequence ID" value="KNZ50499.1"/>
    <property type="molecule type" value="Genomic_DNA"/>
</dbReference>
<feature type="transmembrane region" description="Helical" evidence="1">
    <location>
        <begin position="89"/>
        <end position="109"/>
    </location>
</feature>
<dbReference type="Proteomes" id="UP000037035">
    <property type="component" value="Unassembled WGS sequence"/>
</dbReference>
<feature type="domain" description="DUF3533" evidence="2">
    <location>
        <begin position="97"/>
        <end position="398"/>
    </location>
</feature>
<feature type="transmembrane region" description="Helical" evidence="1">
    <location>
        <begin position="380"/>
        <end position="402"/>
    </location>
</feature>
<evidence type="ECO:0000256" key="1">
    <source>
        <dbReference type="SAM" id="Phobius"/>
    </source>
</evidence>
<dbReference type="OrthoDB" id="2140105at2759"/>
<sequence length="612" mass="68311">MKDIACKDSPASIFTPLSECVIEEASTRDSISNHEGYLHSKPSNKAQPSNDLTLDRYLETPTLVIPDSSFRCHFFASELTSERRAYMKAIALSTIGTALIIIGVLSIYWGTLWKLNEHAYKLRGIVVDFDQGDIGQAILRASQERTGSPEQITWTVQSPSVFQDPPSVAQLILDEQYWVAIVVQPGATDKLGKAIVSADSTYNGTAAVSVFIAQARQEQAYSHFISPQASRVYPISVSQIIYGLLLIPLSLSFQLRDILQAAQLSFRNKNAQSLSHTNFNLSNVMQNAPQTILDPFGFDVIDLRPFDVPVRTYPETTTTSLNSTTALTAIGLIYVAFAALVSCVCLFLFLVTHIIALLTHSLQARTQLGLNDKLTFKSLIKVRICSPLISYFWLSVSVFFSMELRILVFSPECIFPRTLRKISGCRWLPAFLAYVLLGDERSVSFHLLHLKKNKYSSGVVTARINGQSGHSYSNPSILDEESPPIEETYRFTPRIWNISVCYLPIEVLPSIYGYARMVGILTSYFTVATLEKYATVLCSGERVESLPHIIQAPFYNIGRAARSIILNGKNELLINFAVLLSWTFVSIINIILCELWKKRKGQTFQNPKISNA</sequence>
<keyword evidence="1" id="KW-1133">Transmembrane helix</keyword>
<dbReference type="STRING" id="27349.A0A0L6UPQ0"/>